<accession>A0A4Y2SJ72</accession>
<comment type="caution">
    <text evidence="1">The sequence shown here is derived from an EMBL/GenBank/DDBJ whole genome shotgun (WGS) entry which is preliminary data.</text>
</comment>
<dbReference type="Pfam" id="PF18907">
    <property type="entry name" value="DUF5662"/>
    <property type="match status" value="1"/>
</dbReference>
<name>A0A4Y2SJ72_ARAVE</name>
<sequence>MTEIPDSSIHFDTLRAQDDQKPPYLRKIESLNIISTKEDKIYIWNIALREHYKSNPHHPEYYSDPSKMDNLNKKHMLCDLLASHLGSQWKQDSQKEWTIPRAANVCKNWSNWEMVQDFYAGSFDETEILSIDRWSKKRFFSYEKIKFIAFLKNILHEKLKMEEFITGLYAFKCVRYYMDDLQWHQYAIVKVGQELFPEDEELMAVLTTHDNDKWDALMIAAYVLKWVFDEEVIELDENFDILCFDSFIYFKIEEGKEEMKNMVNSEQMKDLSSVKYKSDDHICDCWLRYSNSMKKKL</sequence>
<organism evidence="1 2">
    <name type="scientific">Araneus ventricosus</name>
    <name type="common">Orbweaver spider</name>
    <name type="synonym">Epeira ventricosa</name>
    <dbReference type="NCBI Taxonomy" id="182803"/>
    <lineage>
        <taxon>Eukaryota</taxon>
        <taxon>Metazoa</taxon>
        <taxon>Ecdysozoa</taxon>
        <taxon>Arthropoda</taxon>
        <taxon>Chelicerata</taxon>
        <taxon>Arachnida</taxon>
        <taxon>Araneae</taxon>
        <taxon>Araneomorphae</taxon>
        <taxon>Entelegynae</taxon>
        <taxon>Araneoidea</taxon>
        <taxon>Araneidae</taxon>
        <taxon>Araneus</taxon>
    </lineage>
</organism>
<evidence type="ECO:0000313" key="2">
    <source>
        <dbReference type="Proteomes" id="UP000499080"/>
    </source>
</evidence>
<dbReference type="AlphaFoldDB" id="A0A4Y2SJ72"/>
<dbReference type="EMBL" id="BGPR01022151">
    <property type="protein sequence ID" value="GBN88177.1"/>
    <property type="molecule type" value="Genomic_DNA"/>
</dbReference>
<gene>
    <name evidence="1" type="ORF">AVEN_167043_1</name>
</gene>
<keyword evidence="2" id="KW-1185">Reference proteome</keyword>
<reference evidence="1 2" key="1">
    <citation type="journal article" date="2019" name="Sci. Rep.">
        <title>Orb-weaving spider Araneus ventricosus genome elucidates the spidroin gene catalogue.</title>
        <authorList>
            <person name="Kono N."/>
            <person name="Nakamura H."/>
            <person name="Ohtoshi R."/>
            <person name="Moran D.A.P."/>
            <person name="Shinohara A."/>
            <person name="Yoshida Y."/>
            <person name="Fujiwara M."/>
            <person name="Mori M."/>
            <person name="Tomita M."/>
            <person name="Arakawa K."/>
        </authorList>
    </citation>
    <scope>NUCLEOTIDE SEQUENCE [LARGE SCALE GENOMIC DNA]</scope>
</reference>
<protein>
    <submittedName>
        <fullName evidence="1">Uncharacterized protein</fullName>
    </submittedName>
</protein>
<dbReference type="InterPro" id="IPR043721">
    <property type="entry name" value="DUF5662"/>
</dbReference>
<evidence type="ECO:0000313" key="1">
    <source>
        <dbReference type="EMBL" id="GBN88177.1"/>
    </source>
</evidence>
<proteinExistence type="predicted"/>
<dbReference type="Proteomes" id="UP000499080">
    <property type="component" value="Unassembled WGS sequence"/>
</dbReference>